<dbReference type="SUPFAM" id="SSF56601">
    <property type="entry name" value="beta-lactamase/transpeptidase-like"/>
    <property type="match status" value="1"/>
</dbReference>
<organism evidence="2 4">
    <name type="scientific">Kribbella jiaozuonensis</name>
    <dbReference type="NCBI Taxonomy" id="2575441"/>
    <lineage>
        <taxon>Bacteria</taxon>
        <taxon>Bacillati</taxon>
        <taxon>Actinomycetota</taxon>
        <taxon>Actinomycetes</taxon>
        <taxon>Propionibacteriales</taxon>
        <taxon>Kribbellaceae</taxon>
        <taxon>Kribbella</taxon>
    </lineage>
</organism>
<dbReference type="PANTHER" id="PTHR43283:SF3">
    <property type="entry name" value="BETA-LACTAMASE FAMILY PROTEIN (AFU_ORTHOLOGUE AFUA_5G07500)"/>
    <property type="match status" value="1"/>
</dbReference>
<gene>
    <name evidence="3" type="ORF">FDA38_25840</name>
    <name evidence="2" type="ORF">FDA38_41405</name>
</gene>
<dbReference type="PANTHER" id="PTHR43283">
    <property type="entry name" value="BETA-LACTAMASE-RELATED"/>
    <property type="match status" value="1"/>
</dbReference>
<dbReference type="InterPro" id="IPR050789">
    <property type="entry name" value="Diverse_Enzym_Activities"/>
</dbReference>
<accession>A0A4U3LBP0</accession>
<name>A0A4U3LBP0_9ACTN</name>
<dbReference type="Proteomes" id="UP000305836">
    <property type="component" value="Unassembled WGS sequence"/>
</dbReference>
<feature type="domain" description="Beta-lactamase-related" evidence="1">
    <location>
        <begin position="17"/>
        <end position="387"/>
    </location>
</feature>
<dbReference type="OrthoDB" id="4281716at2"/>
<dbReference type="Gene3D" id="3.40.710.10">
    <property type="entry name" value="DD-peptidase/beta-lactamase superfamily"/>
    <property type="match status" value="1"/>
</dbReference>
<comment type="caution">
    <text evidence="2">The sequence shown here is derived from an EMBL/GenBank/DDBJ whole genome shotgun (WGS) entry which is preliminary data.</text>
</comment>
<dbReference type="Pfam" id="PF00144">
    <property type="entry name" value="Beta-lactamase"/>
    <property type="match status" value="1"/>
</dbReference>
<evidence type="ECO:0000313" key="2">
    <source>
        <dbReference type="EMBL" id="TKK72808.1"/>
    </source>
</evidence>
<dbReference type="InterPro" id="IPR012338">
    <property type="entry name" value="Beta-lactam/transpept-like"/>
</dbReference>
<sequence>MNSLKRSLQEVAVRNVTALVRRYVDDGRFPGTVTVVAHRDEVVLFDMYGRRDVERDRPMTADTIFRIYSMTKPIVSLGLMQLYEEGRFQLDDPVVKYLPELGRPKVYTDGSVRESIRDMTVRDLLMHTSGLAASNGSHPVSLLYQDAGLTRTSDLTLAELPALLAELPLRADPGTRWIYGISTDLVGRLCEVLGGVPLDEYLKTRIFDPLGMTDTGFSVPEASLSRFAAAYGYDDGGFTLLDDPLTSAYTQQRTYLSGVAGLVSTAGDYLRFTRMLAGGGSLDGTRIIGSRTLRFMTMNHLPGGQDLAAFADFGGETKRAGQGFGLGFGVLLDPTVAQTIGTPGEFFWGGKASTAFFVSPADELVVVFLTQLRPSASYPIRRELRAAIYASLDD</sequence>
<reference evidence="2 4" key="1">
    <citation type="submission" date="2019-04" db="EMBL/GenBank/DDBJ databases">
        <title>Kribbella sp. NEAU-THZ 27 nov., a novel actinomycete isolated from soil.</title>
        <authorList>
            <person name="Duan L."/>
        </authorList>
    </citation>
    <scope>NUCLEOTIDE SEQUENCE [LARGE SCALE GENOMIC DNA]</scope>
    <source>
        <strain evidence="2">NEAU-THZ 27</strain>
        <strain evidence="4">NEAU-THZ27</strain>
    </source>
</reference>
<keyword evidence="4" id="KW-1185">Reference proteome</keyword>
<protein>
    <submittedName>
        <fullName evidence="2">Beta-lactamase family protein</fullName>
    </submittedName>
</protein>
<dbReference type="InterPro" id="IPR001466">
    <property type="entry name" value="Beta-lactam-related"/>
</dbReference>
<proteinExistence type="predicted"/>
<dbReference type="EMBL" id="SZPZ01000008">
    <property type="protein sequence ID" value="TKK72808.1"/>
    <property type="molecule type" value="Genomic_DNA"/>
</dbReference>
<dbReference type="AlphaFoldDB" id="A0A4U3LBP0"/>
<evidence type="ECO:0000313" key="4">
    <source>
        <dbReference type="Proteomes" id="UP000305836"/>
    </source>
</evidence>
<evidence type="ECO:0000313" key="3">
    <source>
        <dbReference type="EMBL" id="TKK78488.1"/>
    </source>
</evidence>
<evidence type="ECO:0000259" key="1">
    <source>
        <dbReference type="Pfam" id="PF00144"/>
    </source>
</evidence>
<dbReference type="EMBL" id="SZPZ01000003">
    <property type="protein sequence ID" value="TKK78488.1"/>
    <property type="molecule type" value="Genomic_DNA"/>
</dbReference>